<dbReference type="InterPro" id="IPR003675">
    <property type="entry name" value="Rce1/LyrA-like_dom"/>
</dbReference>
<evidence type="ECO:0000313" key="3">
    <source>
        <dbReference type="EMBL" id="MBS4197489.1"/>
    </source>
</evidence>
<dbReference type="PANTHER" id="PTHR35797:SF1">
    <property type="entry name" value="PROTEASE"/>
    <property type="match status" value="1"/>
</dbReference>
<feature type="transmembrane region" description="Helical" evidence="1">
    <location>
        <begin position="184"/>
        <end position="202"/>
    </location>
</feature>
<proteinExistence type="predicted"/>
<dbReference type="RefSeq" id="WP_213126713.1">
    <property type="nucleotide sequence ID" value="NZ_JAGYPG010000004.1"/>
</dbReference>
<accession>A0A942TK61</accession>
<dbReference type="EMBL" id="JAGYPG010000004">
    <property type="protein sequence ID" value="MBS4197489.1"/>
    <property type="molecule type" value="Genomic_DNA"/>
</dbReference>
<keyword evidence="3" id="KW-0378">Hydrolase</keyword>
<name>A0A942TK61_9BACI</name>
<dbReference type="PANTHER" id="PTHR35797">
    <property type="entry name" value="PROTEASE-RELATED"/>
    <property type="match status" value="1"/>
</dbReference>
<feature type="transmembrane region" description="Helical" evidence="1">
    <location>
        <begin position="79"/>
        <end position="100"/>
    </location>
</feature>
<evidence type="ECO:0000256" key="1">
    <source>
        <dbReference type="SAM" id="Phobius"/>
    </source>
</evidence>
<dbReference type="GO" id="GO:0008237">
    <property type="term" value="F:metallopeptidase activity"/>
    <property type="evidence" value="ECO:0007669"/>
    <property type="project" value="UniProtKB-KW"/>
</dbReference>
<keyword evidence="3" id="KW-0482">Metalloprotease</keyword>
<feature type="transmembrane region" description="Helical" evidence="1">
    <location>
        <begin position="39"/>
        <end position="59"/>
    </location>
</feature>
<sequence>MSATRRKFSLILFIVVVLASGWIGVLVDSKLPEQPEENSLGMGLWLILPIITMLVLRLVNRDWKDIGILPNFKGNMKWYGAAFAIYPVMTIIIVALALLFNSANILDVKMNSILPLIAISIAGNFIKNIFEEFAWRGYLTPKLIELKLNDWMLYLVSGLIWALWHVAYYMVFLPDHYFETTSRMGFVLTGCVLMVAWSVMYVEIYRLTKSVWPCVLMHAMEDGVPTLLLSVQGVITLTKTGELWLSPTTGIITTILFVGFGLWIRSVRIKRDNRVNAGILNDNNAVKI</sequence>
<dbReference type="Pfam" id="PF02517">
    <property type="entry name" value="Rce1-like"/>
    <property type="match status" value="1"/>
</dbReference>
<gene>
    <name evidence="3" type="ORF">KHA97_20815</name>
</gene>
<keyword evidence="1" id="KW-1133">Transmembrane helix</keyword>
<dbReference type="InterPro" id="IPR042150">
    <property type="entry name" value="MmRce1-like"/>
</dbReference>
<keyword evidence="4" id="KW-1185">Reference proteome</keyword>
<reference evidence="3 4" key="1">
    <citation type="submission" date="2021-05" db="EMBL/GenBank/DDBJ databases">
        <title>Novel Bacillus species.</title>
        <authorList>
            <person name="Liu G."/>
        </authorList>
    </citation>
    <scope>NUCLEOTIDE SEQUENCE [LARGE SCALE GENOMIC DNA]</scope>
    <source>
        <strain evidence="4">FJAT-49780</strain>
    </source>
</reference>
<evidence type="ECO:0000313" key="4">
    <source>
        <dbReference type="Proteomes" id="UP000681414"/>
    </source>
</evidence>
<feature type="domain" description="CAAX prenyl protease 2/Lysostaphin resistance protein A-like" evidence="2">
    <location>
        <begin position="117"/>
        <end position="222"/>
    </location>
</feature>
<evidence type="ECO:0000259" key="2">
    <source>
        <dbReference type="Pfam" id="PF02517"/>
    </source>
</evidence>
<dbReference type="GO" id="GO:0004175">
    <property type="term" value="F:endopeptidase activity"/>
    <property type="evidence" value="ECO:0007669"/>
    <property type="project" value="UniProtKB-ARBA"/>
</dbReference>
<comment type="caution">
    <text evidence="3">The sequence shown here is derived from an EMBL/GenBank/DDBJ whole genome shotgun (WGS) entry which is preliminary data.</text>
</comment>
<organism evidence="3 4">
    <name type="scientific">Lederbergia citri</name>
    <dbReference type="NCBI Taxonomy" id="2833580"/>
    <lineage>
        <taxon>Bacteria</taxon>
        <taxon>Bacillati</taxon>
        <taxon>Bacillota</taxon>
        <taxon>Bacilli</taxon>
        <taxon>Bacillales</taxon>
        <taxon>Bacillaceae</taxon>
        <taxon>Lederbergia</taxon>
    </lineage>
</organism>
<dbReference type="AlphaFoldDB" id="A0A942TK61"/>
<dbReference type="Proteomes" id="UP000681414">
    <property type="component" value="Unassembled WGS sequence"/>
</dbReference>
<dbReference type="GO" id="GO:0080120">
    <property type="term" value="P:CAAX-box protein maturation"/>
    <property type="evidence" value="ECO:0007669"/>
    <property type="project" value="UniProtKB-ARBA"/>
</dbReference>
<protein>
    <submittedName>
        <fullName evidence="3">CPBP family intramembrane metalloprotease</fullName>
    </submittedName>
</protein>
<feature type="transmembrane region" description="Helical" evidence="1">
    <location>
        <begin position="7"/>
        <end position="27"/>
    </location>
</feature>
<keyword evidence="1" id="KW-0472">Membrane</keyword>
<keyword evidence="3" id="KW-0645">Protease</keyword>
<feature type="transmembrane region" description="Helical" evidence="1">
    <location>
        <begin position="151"/>
        <end position="172"/>
    </location>
</feature>
<keyword evidence="1" id="KW-0812">Transmembrane</keyword>
<feature type="transmembrane region" description="Helical" evidence="1">
    <location>
        <begin position="243"/>
        <end position="264"/>
    </location>
</feature>